<evidence type="ECO:0000256" key="1">
    <source>
        <dbReference type="ARBA" id="ARBA00005254"/>
    </source>
</evidence>
<dbReference type="PANTHER" id="PTHR43802">
    <property type="entry name" value="ENOYL-COA HYDRATASE"/>
    <property type="match status" value="1"/>
</dbReference>
<gene>
    <name evidence="2" type="ORF">UFOPK2754_00282</name>
    <name evidence="3" type="ORF">UFOPK3139_01344</name>
    <name evidence="4" type="ORF">UFOPK3543_00402</name>
    <name evidence="5" type="ORF">UFOPK3967_01162</name>
</gene>
<protein>
    <submittedName>
        <fullName evidence="3">Unannotated protein</fullName>
    </submittedName>
</protein>
<dbReference type="EMBL" id="CAFABA010000048">
    <property type="protein sequence ID" value="CAB4829849.1"/>
    <property type="molecule type" value="Genomic_DNA"/>
</dbReference>
<evidence type="ECO:0000313" key="2">
    <source>
        <dbReference type="EMBL" id="CAB4727941.1"/>
    </source>
</evidence>
<dbReference type="CDD" id="cd06558">
    <property type="entry name" value="crotonase-like"/>
    <property type="match status" value="1"/>
</dbReference>
<evidence type="ECO:0000313" key="3">
    <source>
        <dbReference type="EMBL" id="CAB4829849.1"/>
    </source>
</evidence>
<dbReference type="InterPro" id="IPR001753">
    <property type="entry name" value="Enoyl-CoA_hydra/iso"/>
</dbReference>
<dbReference type="SUPFAM" id="SSF52096">
    <property type="entry name" value="ClpP/crotonase"/>
    <property type="match status" value="1"/>
</dbReference>
<dbReference type="EMBL" id="CAFBOS010000058">
    <property type="protein sequence ID" value="CAB4993408.1"/>
    <property type="molecule type" value="Genomic_DNA"/>
</dbReference>
<dbReference type="AlphaFoldDB" id="A0A6J7AC76"/>
<sequence length="261" mass="27335">MSDDLLLVDDADGIRTITLDRPEAKNALTLAMRLRLCELLSEAEQDPATRVVVIGAVDPVFSAGVDFKEVAATDSPKPWNAFDAQFNVNPGKVLRAMTTPVVVAVNGACVSGGLEIALSGSFIVASERARFADTHARLGVVATWGLTALLPRAVGLRKAREMSITGNFVAADEALRIGLVNHLVPHDELAVFARSLAADVAATGAVSEVLRLYAKGDGLSLADALALEAEHTCRRGAFDAKAFGEAGKTTAARGSQLAKDS</sequence>
<proteinExistence type="inferred from homology"/>
<organism evidence="3">
    <name type="scientific">freshwater metagenome</name>
    <dbReference type="NCBI Taxonomy" id="449393"/>
    <lineage>
        <taxon>unclassified sequences</taxon>
        <taxon>metagenomes</taxon>
        <taxon>ecological metagenomes</taxon>
    </lineage>
</organism>
<evidence type="ECO:0000313" key="4">
    <source>
        <dbReference type="EMBL" id="CAB4892872.1"/>
    </source>
</evidence>
<name>A0A6J7AC76_9ZZZZ</name>
<dbReference type="Gene3D" id="3.90.226.10">
    <property type="entry name" value="2-enoyl-CoA Hydratase, Chain A, domain 1"/>
    <property type="match status" value="1"/>
</dbReference>
<evidence type="ECO:0000313" key="5">
    <source>
        <dbReference type="EMBL" id="CAB4993408.1"/>
    </source>
</evidence>
<dbReference type="EMBL" id="CAEZYR010000006">
    <property type="protein sequence ID" value="CAB4727941.1"/>
    <property type="molecule type" value="Genomic_DNA"/>
</dbReference>
<dbReference type="PANTHER" id="PTHR43802:SF1">
    <property type="entry name" value="IP11341P-RELATED"/>
    <property type="match status" value="1"/>
</dbReference>
<dbReference type="InterPro" id="IPR029045">
    <property type="entry name" value="ClpP/crotonase-like_dom_sf"/>
</dbReference>
<dbReference type="EMBL" id="CAFBMH010000008">
    <property type="protein sequence ID" value="CAB4892872.1"/>
    <property type="molecule type" value="Genomic_DNA"/>
</dbReference>
<accession>A0A6J7AC76</accession>
<dbReference type="Pfam" id="PF00378">
    <property type="entry name" value="ECH_1"/>
    <property type="match status" value="1"/>
</dbReference>
<comment type="similarity">
    <text evidence="1">Belongs to the enoyl-CoA hydratase/isomerase family.</text>
</comment>
<reference evidence="3" key="1">
    <citation type="submission" date="2020-05" db="EMBL/GenBank/DDBJ databases">
        <authorList>
            <person name="Chiriac C."/>
            <person name="Salcher M."/>
            <person name="Ghai R."/>
            <person name="Kavagutti S V."/>
        </authorList>
    </citation>
    <scope>NUCLEOTIDE SEQUENCE</scope>
</reference>